<comment type="caution">
    <text evidence="4">The sequence shown here is derived from an EMBL/GenBank/DDBJ whole genome shotgun (WGS) entry which is preliminary data.</text>
</comment>
<dbReference type="GO" id="GO:0005840">
    <property type="term" value="C:ribosome"/>
    <property type="evidence" value="ECO:0007669"/>
    <property type="project" value="UniProtKB-KW"/>
</dbReference>
<sequence>MATKKATAVKESPKKQTIVTTAENMNAAAMKKIKRGTMHHNYREVEVTQTDGSTFIVRSTYKNTSLRLDIDPKTHPAWTKESGYVNTKNSEVAKFNSKFAGLSFGIRK</sequence>
<dbReference type="InterPro" id="IPR042105">
    <property type="entry name" value="Ribosomal_bL31_sf"/>
</dbReference>
<comment type="similarity">
    <text evidence="3">Belongs to the bacterial ribosomal protein bL31 family.</text>
</comment>
<keyword evidence="1 3" id="KW-0689">Ribosomal protein</keyword>
<keyword evidence="2 3" id="KW-0687">Ribonucleoprotein</keyword>
<dbReference type="Gene3D" id="4.10.830.30">
    <property type="entry name" value="Ribosomal protein L31"/>
    <property type="match status" value="1"/>
</dbReference>
<protein>
    <recommendedName>
        <fullName evidence="3">50S ribosomal protein L31</fullName>
    </recommendedName>
</protein>
<organism evidence="4 5">
    <name type="scientific">Hyalomma marginatum</name>
    <dbReference type="NCBI Taxonomy" id="34627"/>
    <lineage>
        <taxon>Eukaryota</taxon>
        <taxon>Metazoa</taxon>
        <taxon>Ecdysozoa</taxon>
        <taxon>Arthropoda</taxon>
        <taxon>Chelicerata</taxon>
        <taxon>Arachnida</taxon>
        <taxon>Acari</taxon>
        <taxon>Parasitiformes</taxon>
        <taxon>Ixodida</taxon>
        <taxon>Ixodoidea</taxon>
        <taxon>Ixodidae</taxon>
        <taxon>Hyalomminae</taxon>
        <taxon>Hyalomma</taxon>
    </lineage>
</organism>
<dbReference type="GO" id="GO:0003735">
    <property type="term" value="F:structural constituent of ribosome"/>
    <property type="evidence" value="ECO:0007669"/>
    <property type="project" value="InterPro"/>
</dbReference>
<evidence type="ECO:0000313" key="5">
    <source>
        <dbReference type="Proteomes" id="UP000837675"/>
    </source>
</evidence>
<keyword evidence="5" id="KW-1185">Reference proteome</keyword>
<dbReference type="InterPro" id="IPR002150">
    <property type="entry name" value="Ribosomal_bL31"/>
</dbReference>
<dbReference type="InterPro" id="IPR034704">
    <property type="entry name" value="Ribosomal_bL28/bL31-like_sf"/>
</dbReference>
<evidence type="ECO:0000256" key="1">
    <source>
        <dbReference type="ARBA" id="ARBA00022980"/>
    </source>
</evidence>
<dbReference type="Pfam" id="PF01197">
    <property type="entry name" value="Ribosomal_L31"/>
    <property type="match status" value="1"/>
</dbReference>
<dbReference type="Proteomes" id="UP000837675">
    <property type="component" value="Unassembled WGS sequence"/>
</dbReference>
<evidence type="ECO:0000313" key="4">
    <source>
        <dbReference type="EMBL" id="CAG7595317.1"/>
    </source>
</evidence>
<evidence type="ECO:0000256" key="3">
    <source>
        <dbReference type="RuleBase" id="RU000564"/>
    </source>
</evidence>
<dbReference type="EMBL" id="CAJVAF010000310">
    <property type="protein sequence ID" value="CAG7595317.1"/>
    <property type="molecule type" value="Genomic_DNA"/>
</dbReference>
<evidence type="ECO:0000256" key="2">
    <source>
        <dbReference type="ARBA" id="ARBA00023274"/>
    </source>
</evidence>
<proteinExistence type="inferred from homology"/>
<dbReference type="GO" id="GO:0006412">
    <property type="term" value="P:translation"/>
    <property type="evidence" value="ECO:0007669"/>
    <property type="project" value="InterPro"/>
</dbReference>
<name>A0A8S4BWQ5_9ACAR</name>
<dbReference type="AlphaFoldDB" id="A0A8S4BWQ5"/>
<dbReference type="GO" id="GO:1990904">
    <property type="term" value="C:ribonucleoprotein complex"/>
    <property type="evidence" value="ECO:0007669"/>
    <property type="project" value="UniProtKB-KW"/>
</dbReference>
<dbReference type="NCBIfam" id="TIGR00105">
    <property type="entry name" value="L31"/>
    <property type="match status" value="1"/>
</dbReference>
<dbReference type="SUPFAM" id="SSF143800">
    <property type="entry name" value="L28p-like"/>
    <property type="match status" value="1"/>
</dbReference>
<gene>
    <name evidence="4" type="ORF">MHYMCMPASI_00823</name>
</gene>
<accession>A0A8S4BWQ5</accession>
<reference evidence="4" key="1">
    <citation type="submission" date="2021-06" db="EMBL/GenBank/DDBJ databases">
        <authorList>
            <person name="Nardi T."/>
            <person name="Nardi T."/>
        </authorList>
    </citation>
    <scope>NUCLEOTIDE SEQUENCE</scope>
</reference>